<evidence type="ECO:0000313" key="2">
    <source>
        <dbReference type="EMBL" id="MDX8536317.1"/>
    </source>
</evidence>
<comment type="caution">
    <text evidence="2">The sequence shown here is derived from an EMBL/GenBank/DDBJ whole genome shotgun (WGS) entry which is preliminary data.</text>
</comment>
<dbReference type="SUPFAM" id="SSF55729">
    <property type="entry name" value="Acyl-CoA N-acyltransferases (Nat)"/>
    <property type="match status" value="1"/>
</dbReference>
<dbReference type="InterPro" id="IPR041496">
    <property type="entry name" value="YitH/HolE_GNAT"/>
</dbReference>
<dbReference type="Proteomes" id="UP001276564">
    <property type="component" value="Unassembled WGS sequence"/>
</dbReference>
<dbReference type="RefSeq" id="WP_127284716.1">
    <property type="nucleotide sequence ID" value="NZ_JAVIIP010000001.1"/>
</dbReference>
<dbReference type="InterPro" id="IPR052729">
    <property type="entry name" value="Acyl/Acetyltrans_Enzymes"/>
</dbReference>
<dbReference type="Gene3D" id="3.40.630.30">
    <property type="match status" value="1"/>
</dbReference>
<reference evidence="2 3" key="1">
    <citation type="submission" date="2023-08" db="EMBL/GenBank/DDBJ databases">
        <title>Implementing the SeqCode for naming new Mesorhizobium species isolated from Vachellia karroo root nodules.</title>
        <authorList>
            <person name="Van Lill M."/>
        </authorList>
    </citation>
    <scope>NUCLEOTIDE SEQUENCE [LARGE SCALE GENOMIC DNA]</scope>
    <source>
        <strain evidence="2 3">VK4B</strain>
    </source>
</reference>
<organism evidence="2 3">
    <name type="scientific">Mesorhizobium abyssinicae</name>
    <dbReference type="NCBI Taxonomy" id="1209958"/>
    <lineage>
        <taxon>Bacteria</taxon>
        <taxon>Pseudomonadati</taxon>
        <taxon>Pseudomonadota</taxon>
        <taxon>Alphaproteobacteria</taxon>
        <taxon>Hyphomicrobiales</taxon>
        <taxon>Phyllobacteriaceae</taxon>
        <taxon>Mesorhizobium</taxon>
    </lineage>
</organism>
<proteinExistence type="predicted"/>
<dbReference type="Gene3D" id="3.40.630.90">
    <property type="match status" value="1"/>
</dbReference>
<sequence>MPRTIRVLASQEVEMLVDWAAGEGWNPGFGDAALFQAADPEGFIGAFVDGQMVAGISAVAYGDRFGFIGLYICRPDRRGEGHGKAVWDAGMARLGNRTIGLDGVVEQQPNYRRMGFQPAYETLRYSGHAAGLAGGGDIRPLTPDLTADVLAYDRGCFPAPRPAFLERWLQPPRVALLAMKAGRTCGYGVARQCREGFKVGPLFADDTETALRLLAALTDMMRGTLHIDVPVADADFIAALRAAGLSPGFSTTRMYRGGVPANAQARVFGITTLELG</sequence>
<dbReference type="PROSITE" id="PS51186">
    <property type="entry name" value="GNAT"/>
    <property type="match status" value="1"/>
</dbReference>
<protein>
    <submittedName>
        <fullName evidence="2">GNAT family N-acetyltransferase</fullName>
    </submittedName>
</protein>
<name>A0ABU5AGB7_9HYPH</name>
<dbReference type="EMBL" id="JAVIIP010000001">
    <property type="protein sequence ID" value="MDX8536317.1"/>
    <property type="molecule type" value="Genomic_DNA"/>
</dbReference>
<dbReference type="PANTHER" id="PTHR47237:SF1">
    <property type="entry name" value="SLL0310 PROTEIN"/>
    <property type="match status" value="1"/>
</dbReference>
<dbReference type="InterPro" id="IPR000182">
    <property type="entry name" value="GNAT_dom"/>
</dbReference>
<dbReference type="PANTHER" id="PTHR47237">
    <property type="entry name" value="SLL0310 PROTEIN"/>
    <property type="match status" value="1"/>
</dbReference>
<accession>A0ABU5AGB7</accession>
<keyword evidence="3" id="KW-1185">Reference proteome</keyword>
<gene>
    <name evidence="2" type="ORF">RFM23_01630</name>
</gene>
<evidence type="ECO:0000313" key="3">
    <source>
        <dbReference type="Proteomes" id="UP001276564"/>
    </source>
</evidence>
<dbReference type="Pfam" id="PF18014">
    <property type="entry name" value="Acetyltransf_18"/>
    <property type="match status" value="1"/>
</dbReference>
<evidence type="ECO:0000259" key="1">
    <source>
        <dbReference type="PROSITE" id="PS51186"/>
    </source>
</evidence>
<dbReference type="Pfam" id="PF00583">
    <property type="entry name" value="Acetyltransf_1"/>
    <property type="match status" value="1"/>
</dbReference>
<dbReference type="InterPro" id="IPR016181">
    <property type="entry name" value="Acyl_CoA_acyltransferase"/>
</dbReference>
<feature type="domain" description="N-acetyltransferase" evidence="1">
    <location>
        <begin position="3"/>
        <end position="142"/>
    </location>
</feature>